<sequence>MWDAQAQPAGFAPHRWARQPQKPASWGESRRADRGDIRLGIPTGYRDSNGQRMRVRTAAVKAAFRSMRHRNARLFFIGLFVSSIGQWIYITALSILLDRLTGQTTTIGVMMALQFTPMLLLGAYGGAIADQFNRLKLVKLTQLGMTLQAVAIAVVDLTGVVNVPIVYGLSIVLGLLLAFDNPARRGFVTELVPDEDVANAISLSTAVMTGSRIIGPAIAALLIGPLGTGWLFILNAVSFVVILVSLAFIRGDELFTTKLTKRGGTPVRDVVVWMRNSPVLWVPFVTFAVVAASGFNYGVILPRLAREVWGAEQWFGWVLTTLSIGSLFGSLMTASLHKVRLRWVFATGMLLVAGTIALSWSPSGWVALLTAVPVGMGSAAYVTSVNALTQQECPADMRARVLAMVAVAFLGSYPIGGPLTGLAGDHIGLAWALTAGAVIAGTALLSMAWWALGRQPGVGRMQALRGLRRTSGA</sequence>
<name>A0A2G6KE13_9ACTN</name>
<feature type="transmembrane region" description="Helical" evidence="8">
    <location>
        <begin position="341"/>
        <end position="360"/>
    </location>
</feature>
<comment type="caution">
    <text evidence="10">The sequence shown here is derived from an EMBL/GenBank/DDBJ whole genome shotgun (WGS) entry which is preliminary data.</text>
</comment>
<reference evidence="10 11" key="1">
    <citation type="submission" date="2017-10" db="EMBL/GenBank/DDBJ databases">
        <title>Novel microbial diversity and functional potential in the marine mammal oral microbiome.</title>
        <authorList>
            <person name="Dudek N.K."/>
            <person name="Sun C.L."/>
            <person name="Burstein D."/>
            <person name="Kantor R.S."/>
            <person name="Aliaga Goltsman D.S."/>
            <person name="Bik E.M."/>
            <person name="Thomas B.C."/>
            <person name="Banfield J.F."/>
            <person name="Relman D.A."/>
        </authorList>
    </citation>
    <scope>NUCLEOTIDE SEQUENCE [LARGE SCALE GENOMIC DNA]</scope>
    <source>
        <strain evidence="10">DOLJORAL78_61_10</strain>
    </source>
</reference>
<feature type="transmembrane region" description="Helical" evidence="8">
    <location>
        <begin position="401"/>
        <end position="423"/>
    </location>
</feature>
<dbReference type="InterPro" id="IPR020846">
    <property type="entry name" value="MFS_dom"/>
</dbReference>
<dbReference type="SUPFAM" id="SSF103473">
    <property type="entry name" value="MFS general substrate transporter"/>
    <property type="match status" value="1"/>
</dbReference>
<dbReference type="Proteomes" id="UP000230914">
    <property type="component" value="Unassembled WGS sequence"/>
</dbReference>
<evidence type="ECO:0000256" key="5">
    <source>
        <dbReference type="ARBA" id="ARBA00022989"/>
    </source>
</evidence>
<keyword evidence="4 8" id="KW-0812">Transmembrane</keyword>
<accession>A0A2G6KE13</accession>
<keyword evidence="5 8" id="KW-1133">Transmembrane helix</keyword>
<dbReference type="GO" id="GO:0022857">
    <property type="term" value="F:transmembrane transporter activity"/>
    <property type="evidence" value="ECO:0007669"/>
    <property type="project" value="InterPro"/>
</dbReference>
<evidence type="ECO:0000313" key="11">
    <source>
        <dbReference type="Proteomes" id="UP000230914"/>
    </source>
</evidence>
<evidence type="ECO:0000256" key="2">
    <source>
        <dbReference type="ARBA" id="ARBA00022448"/>
    </source>
</evidence>
<keyword evidence="2" id="KW-0813">Transport</keyword>
<dbReference type="GO" id="GO:0005886">
    <property type="term" value="C:plasma membrane"/>
    <property type="evidence" value="ECO:0007669"/>
    <property type="project" value="UniProtKB-SubCell"/>
</dbReference>
<dbReference type="AlphaFoldDB" id="A0A2G6KE13"/>
<feature type="transmembrane region" description="Helical" evidence="8">
    <location>
        <begin position="74"/>
        <end position="95"/>
    </location>
</feature>
<feature type="transmembrane region" description="Helical" evidence="8">
    <location>
        <begin position="429"/>
        <end position="452"/>
    </location>
</feature>
<evidence type="ECO:0000256" key="8">
    <source>
        <dbReference type="SAM" id="Phobius"/>
    </source>
</evidence>
<feature type="transmembrane region" description="Helical" evidence="8">
    <location>
        <begin position="270"/>
        <end position="294"/>
    </location>
</feature>
<dbReference type="PANTHER" id="PTHR23513:SF11">
    <property type="entry name" value="STAPHYLOFERRIN A TRANSPORTER"/>
    <property type="match status" value="1"/>
</dbReference>
<evidence type="ECO:0000256" key="3">
    <source>
        <dbReference type="ARBA" id="ARBA00022475"/>
    </source>
</evidence>
<feature type="transmembrane region" description="Helical" evidence="8">
    <location>
        <begin position="229"/>
        <end position="249"/>
    </location>
</feature>
<dbReference type="CDD" id="cd06173">
    <property type="entry name" value="MFS_MefA_like"/>
    <property type="match status" value="1"/>
</dbReference>
<dbReference type="Pfam" id="PF05977">
    <property type="entry name" value="MFS_3"/>
    <property type="match status" value="1"/>
</dbReference>
<dbReference type="PANTHER" id="PTHR23513">
    <property type="entry name" value="INTEGRAL MEMBRANE EFFLUX PROTEIN-RELATED"/>
    <property type="match status" value="1"/>
</dbReference>
<dbReference type="PROSITE" id="PS50850">
    <property type="entry name" value="MFS"/>
    <property type="match status" value="1"/>
</dbReference>
<evidence type="ECO:0000313" key="10">
    <source>
        <dbReference type="EMBL" id="PIE33875.1"/>
    </source>
</evidence>
<keyword evidence="3" id="KW-1003">Cell membrane</keyword>
<evidence type="ECO:0000256" key="1">
    <source>
        <dbReference type="ARBA" id="ARBA00004651"/>
    </source>
</evidence>
<organism evidence="10 11">
    <name type="scientific">Ilumatobacter coccineus</name>
    <dbReference type="NCBI Taxonomy" id="467094"/>
    <lineage>
        <taxon>Bacteria</taxon>
        <taxon>Bacillati</taxon>
        <taxon>Actinomycetota</taxon>
        <taxon>Acidimicrobiia</taxon>
        <taxon>Acidimicrobiales</taxon>
        <taxon>Ilumatobacteraceae</taxon>
        <taxon>Ilumatobacter</taxon>
    </lineage>
</organism>
<dbReference type="InterPro" id="IPR036259">
    <property type="entry name" value="MFS_trans_sf"/>
</dbReference>
<evidence type="ECO:0000259" key="9">
    <source>
        <dbReference type="PROSITE" id="PS50850"/>
    </source>
</evidence>
<gene>
    <name evidence="10" type="ORF">CSA55_01750</name>
</gene>
<dbReference type="EMBL" id="PDSL01000024">
    <property type="protein sequence ID" value="PIE33875.1"/>
    <property type="molecule type" value="Genomic_DNA"/>
</dbReference>
<feature type="transmembrane region" description="Helical" evidence="8">
    <location>
        <begin position="366"/>
        <end position="389"/>
    </location>
</feature>
<keyword evidence="6 8" id="KW-0472">Membrane</keyword>
<evidence type="ECO:0000256" key="7">
    <source>
        <dbReference type="SAM" id="MobiDB-lite"/>
    </source>
</evidence>
<comment type="subcellular location">
    <subcellularLocation>
        <location evidence="1">Cell membrane</location>
        <topology evidence="1">Multi-pass membrane protein</topology>
    </subcellularLocation>
</comment>
<feature type="transmembrane region" description="Helical" evidence="8">
    <location>
        <begin position="107"/>
        <end position="125"/>
    </location>
</feature>
<proteinExistence type="predicted"/>
<feature type="transmembrane region" description="Helical" evidence="8">
    <location>
        <begin position="314"/>
        <end position="334"/>
    </location>
</feature>
<evidence type="ECO:0000256" key="6">
    <source>
        <dbReference type="ARBA" id="ARBA00023136"/>
    </source>
</evidence>
<dbReference type="InterPro" id="IPR010290">
    <property type="entry name" value="TM_effector"/>
</dbReference>
<feature type="region of interest" description="Disordered" evidence="7">
    <location>
        <begin position="1"/>
        <end position="31"/>
    </location>
</feature>
<protein>
    <recommendedName>
        <fullName evidence="9">Major facilitator superfamily (MFS) profile domain-containing protein</fullName>
    </recommendedName>
</protein>
<evidence type="ECO:0000256" key="4">
    <source>
        <dbReference type="ARBA" id="ARBA00022692"/>
    </source>
</evidence>
<dbReference type="Gene3D" id="1.20.1250.20">
    <property type="entry name" value="MFS general substrate transporter like domains"/>
    <property type="match status" value="1"/>
</dbReference>
<feature type="domain" description="Major facilitator superfamily (MFS) profile" evidence="9">
    <location>
        <begin position="71"/>
        <end position="455"/>
    </location>
</feature>